<sequence>MSIPNFEDITKSANDLLTREFYHLAAGTLEVKSKTPNNVDFKVKGKSTHEGATSGSLEGKFADKSLGTAKATTTKTAAKPSGPKKHGARAPASGPEPFLRMLSVSRIGGAKNGWPVEFAAMLTPACSYLLMIYHRTGLTLTQSWNTANALESKLELNDTLAKGLKLEGLFGFLPATSATAAKLNLHFKQSNVHGRAFFDLLKGPTANVDAVIGHEGFLAGLSGGYNVQKAAITTYSAAVGYSAPQYTAAVTATDNASVFAASYYHKVNSLVEAGAKASWNSKIGNSVGLEVATKYRIDPLSFVKGKINDRGVAAVAYTTLLRPGVTFGIGASFDTQKLDQATHKVGTSFTFES</sequence>
<organism evidence="5 6">
    <name type="scientific">Pyricularia grisea</name>
    <name type="common">Crabgrass-specific blast fungus</name>
    <name type="synonym">Magnaporthe grisea</name>
    <dbReference type="NCBI Taxonomy" id="148305"/>
    <lineage>
        <taxon>Eukaryota</taxon>
        <taxon>Fungi</taxon>
        <taxon>Dikarya</taxon>
        <taxon>Ascomycota</taxon>
        <taxon>Pezizomycotina</taxon>
        <taxon>Sordariomycetes</taxon>
        <taxon>Sordariomycetidae</taxon>
        <taxon>Magnaporthales</taxon>
        <taxon>Pyriculariaceae</taxon>
        <taxon>Pyricularia</taxon>
    </lineage>
</organism>
<evidence type="ECO:0000313" key="6">
    <source>
        <dbReference type="RefSeq" id="XP_030978914.1"/>
    </source>
</evidence>
<protein>
    <recommendedName>
        <fullName evidence="7">Mitochondrial outer membrane protein porin</fullName>
    </recommendedName>
</protein>
<dbReference type="KEGG" id="pgri:PgNI_08300"/>
<feature type="compositionally biased region" description="Low complexity" evidence="4">
    <location>
        <begin position="68"/>
        <end position="79"/>
    </location>
</feature>
<dbReference type="PANTHER" id="PTHR11743:SF70">
    <property type="entry name" value="GH26960P-RELATED"/>
    <property type="match status" value="1"/>
</dbReference>
<dbReference type="InterPro" id="IPR001925">
    <property type="entry name" value="Porin_Euk"/>
</dbReference>
<evidence type="ECO:0000313" key="5">
    <source>
        <dbReference type="Proteomes" id="UP000515153"/>
    </source>
</evidence>
<keyword evidence="5" id="KW-1185">Reference proteome</keyword>
<dbReference type="GeneID" id="41963208"/>
<keyword evidence="2" id="KW-0472">Membrane</keyword>
<evidence type="ECO:0008006" key="7">
    <source>
        <dbReference type="Google" id="ProtNLM"/>
    </source>
</evidence>
<dbReference type="PANTHER" id="PTHR11743">
    <property type="entry name" value="VOLTAGE-DEPENDENT ANION-SELECTIVE CHANNEL"/>
    <property type="match status" value="1"/>
</dbReference>
<gene>
    <name evidence="6" type="ORF">PgNI_08300</name>
</gene>
<dbReference type="Pfam" id="PF01459">
    <property type="entry name" value="Porin_3"/>
    <property type="match status" value="2"/>
</dbReference>
<dbReference type="GO" id="GO:0008308">
    <property type="term" value="F:voltage-gated monoatomic anion channel activity"/>
    <property type="evidence" value="ECO:0007669"/>
    <property type="project" value="InterPro"/>
</dbReference>
<reference evidence="6" key="3">
    <citation type="submission" date="2025-08" db="UniProtKB">
        <authorList>
            <consortium name="RefSeq"/>
        </authorList>
    </citation>
    <scope>IDENTIFICATION</scope>
    <source>
        <strain evidence="6">NI907</strain>
    </source>
</reference>
<comment type="similarity">
    <text evidence="1">Belongs to the eukaryotic mitochondrial porin family.</text>
</comment>
<keyword evidence="2" id="KW-1134">Transmembrane beta strand</keyword>
<name>A0A6P8AVM5_PYRGI</name>
<evidence type="ECO:0000256" key="2">
    <source>
        <dbReference type="ARBA" id="ARBA00022452"/>
    </source>
</evidence>
<feature type="region of interest" description="Disordered" evidence="4">
    <location>
        <begin position="68"/>
        <end position="93"/>
    </location>
</feature>
<dbReference type="InterPro" id="IPR023614">
    <property type="entry name" value="Porin_dom_sf"/>
</dbReference>
<keyword evidence="3" id="KW-0626">Porin</keyword>
<dbReference type="InterPro" id="IPR027246">
    <property type="entry name" value="Porin_Euk/Tom40"/>
</dbReference>
<dbReference type="GO" id="GO:0046930">
    <property type="term" value="C:pore complex"/>
    <property type="evidence" value="ECO:0007669"/>
    <property type="project" value="UniProtKB-KW"/>
</dbReference>
<dbReference type="GO" id="GO:0015288">
    <property type="term" value="F:porin activity"/>
    <property type="evidence" value="ECO:0007669"/>
    <property type="project" value="UniProtKB-KW"/>
</dbReference>
<keyword evidence="2" id="KW-0812">Transmembrane</keyword>
<evidence type="ECO:0000256" key="1">
    <source>
        <dbReference type="ARBA" id="ARBA00007780"/>
    </source>
</evidence>
<keyword evidence="3" id="KW-0813">Transport</keyword>
<dbReference type="AlphaFoldDB" id="A0A6P8AVM5"/>
<dbReference type="RefSeq" id="XP_030978914.1">
    <property type="nucleotide sequence ID" value="XM_031128299.1"/>
</dbReference>
<dbReference type="Proteomes" id="UP000515153">
    <property type="component" value="Chromosome V"/>
</dbReference>
<dbReference type="CDD" id="cd07306">
    <property type="entry name" value="Porin3_VDAC"/>
    <property type="match status" value="1"/>
</dbReference>
<evidence type="ECO:0000256" key="4">
    <source>
        <dbReference type="SAM" id="MobiDB-lite"/>
    </source>
</evidence>
<reference evidence="5 6" key="1">
    <citation type="journal article" date="2019" name="Mol. Biol. Evol.">
        <title>Blast fungal genomes show frequent chromosomal changes, gene gains and losses, and effector gene turnover.</title>
        <authorList>
            <person name="Gomez Luciano L.B."/>
            <person name="Jason Tsai I."/>
            <person name="Chuma I."/>
            <person name="Tosa Y."/>
            <person name="Chen Y.H."/>
            <person name="Li J.Y."/>
            <person name="Li M.Y."/>
            <person name="Jade Lu M.Y."/>
            <person name="Nakayashiki H."/>
            <person name="Li W.H."/>
        </authorList>
    </citation>
    <scope>NUCLEOTIDE SEQUENCE [LARGE SCALE GENOMIC DNA]</scope>
    <source>
        <strain evidence="5 6">NI907</strain>
    </source>
</reference>
<dbReference type="PROSITE" id="PS00558">
    <property type="entry name" value="EUKARYOTIC_PORIN"/>
    <property type="match status" value="1"/>
</dbReference>
<keyword evidence="3" id="KW-0406">Ion transport</keyword>
<dbReference type="GO" id="GO:0005741">
    <property type="term" value="C:mitochondrial outer membrane"/>
    <property type="evidence" value="ECO:0007669"/>
    <property type="project" value="InterPro"/>
</dbReference>
<reference evidence="6" key="2">
    <citation type="submission" date="2019-10" db="EMBL/GenBank/DDBJ databases">
        <authorList>
            <consortium name="NCBI Genome Project"/>
        </authorList>
    </citation>
    <scope>NUCLEOTIDE SEQUENCE</scope>
    <source>
        <strain evidence="6">NI907</strain>
    </source>
</reference>
<dbReference type="Gene3D" id="2.40.160.10">
    <property type="entry name" value="Porin"/>
    <property type="match status" value="1"/>
</dbReference>
<evidence type="ECO:0000256" key="3">
    <source>
        <dbReference type="ARBA" id="ARBA00023114"/>
    </source>
</evidence>
<accession>A0A6P8AVM5</accession>
<proteinExistence type="inferred from homology"/>